<dbReference type="Pfam" id="PF00312">
    <property type="entry name" value="Ribosomal_S15"/>
    <property type="match status" value="1"/>
</dbReference>
<dbReference type="Gene3D" id="1.10.287.10">
    <property type="entry name" value="S15/NS1, RNA-binding"/>
    <property type="match status" value="1"/>
</dbReference>
<keyword evidence="3 6" id="KW-0689">Ribosomal protein</keyword>
<dbReference type="InterPro" id="IPR009068">
    <property type="entry name" value="uS15_NS1_RNA-bd_sf"/>
</dbReference>
<dbReference type="FunFam" id="1.10.287.10:FF:000002">
    <property type="entry name" value="30S ribosomal protein S15"/>
    <property type="match status" value="1"/>
</dbReference>
<protein>
    <recommendedName>
        <fullName evidence="6">Small ribosomal subunit protein uS15</fullName>
    </recommendedName>
</protein>
<dbReference type="AlphaFoldDB" id="A0A2T4PBN4"/>
<dbReference type="OrthoDB" id="9799262at2"/>
<comment type="caution">
    <text evidence="9">The sequence shown here is derived from an EMBL/GenBank/DDBJ whole genome shotgun (WGS) entry which is preliminary data.</text>
</comment>
<evidence type="ECO:0000256" key="4">
    <source>
        <dbReference type="ARBA" id="ARBA00023274"/>
    </source>
</evidence>
<dbReference type="GO" id="GO:0019843">
    <property type="term" value="F:rRNA binding"/>
    <property type="evidence" value="ECO:0007669"/>
    <property type="project" value="UniProtKB-UniRule"/>
</dbReference>
<dbReference type="CDD" id="cd00353">
    <property type="entry name" value="Ribosomal_S15p_S13e"/>
    <property type="match status" value="1"/>
</dbReference>
<dbReference type="PANTHER" id="PTHR23321:SF26">
    <property type="entry name" value="SMALL RIBOSOMAL SUBUNIT PROTEIN US15M"/>
    <property type="match status" value="1"/>
</dbReference>
<dbReference type="SMART" id="SM01387">
    <property type="entry name" value="Ribosomal_S15"/>
    <property type="match status" value="1"/>
</dbReference>
<dbReference type="Gene3D" id="6.10.250.3130">
    <property type="match status" value="1"/>
</dbReference>
<sequence length="89" mass="10637">MAISQERKNELIKEYRTHEADTGSPEVQIAVLTAEITALNEHLREHKKDHHSRRGLLKMVGRRRHLLNYLREKDVQRYRELIKSLGIRR</sequence>
<dbReference type="SUPFAM" id="SSF47060">
    <property type="entry name" value="S15/NS1 RNA-binding domain"/>
    <property type="match status" value="1"/>
</dbReference>
<dbReference type="GO" id="GO:0003735">
    <property type="term" value="F:structural constituent of ribosome"/>
    <property type="evidence" value="ECO:0007669"/>
    <property type="project" value="InterPro"/>
</dbReference>
<dbReference type="GeneID" id="97228250"/>
<comment type="function">
    <text evidence="6">Forms an intersubunit bridge (bridge B4) with the 23S rRNA of the 50S subunit in the ribosome.</text>
</comment>
<evidence type="ECO:0000256" key="6">
    <source>
        <dbReference type="HAMAP-Rule" id="MF_01343"/>
    </source>
</evidence>
<dbReference type="NCBIfam" id="TIGR00952">
    <property type="entry name" value="S15_bact"/>
    <property type="match status" value="1"/>
</dbReference>
<keyword evidence="2 6" id="KW-0694">RNA-binding</keyword>
<evidence type="ECO:0000256" key="8">
    <source>
        <dbReference type="RuleBase" id="RU004524"/>
    </source>
</evidence>
<reference evidence="9 10" key="1">
    <citation type="journal article" date="2016" name="Front. Microbiol.">
        <title>Comprehensive Phylogenetic Analysis of Bovine Non-aureus Staphylococci Species Based on Whole-Genome Sequencing.</title>
        <authorList>
            <person name="Naushad S."/>
            <person name="Barkema H.W."/>
            <person name="Luby C."/>
            <person name="Condas L.A."/>
            <person name="Nobrega D.B."/>
            <person name="Carson D.A."/>
            <person name="De Buck J."/>
        </authorList>
    </citation>
    <scope>NUCLEOTIDE SEQUENCE [LARGE SCALE GENOMIC DNA]</scope>
    <source>
        <strain evidence="9 10">SNUC 102</strain>
    </source>
</reference>
<evidence type="ECO:0000313" key="9">
    <source>
        <dbReference type="EMBL" id="RIN07597.1"/>
    </source>
</evidence>
<comment type="similarity">
    <text evidence="6 7">Belongs to the universal ribosomal protein uS15 family.</text>
</comment>
<evidence type="ECO:0000256" key="2">
    <source>
        <dbReference type="ARBA" id="ARBA00022884"/>
    </source>
</evidence>
<evidence type="ECO:0000256" key="3">
    <source>
        <dbReference type="ARBA" id="ARBA00022980"/>
    </source>
</evidence>
<dbReference type="GO" id="GO:0022627">
    <property type="term" value="C:cytosolic small ribosomal subunit"/>
    <property type="evidence" value="ECO:0007669"/>
    <property type="project" value="TreeGrafter"/>
</dbReference>
<evidence type="ECO:0000256" key="7">
    <source>
        <dbReference type="RuleBase" id="RU003919"/>
    </source>
</evidence>
<dbReference type="PROSITE" id="PS00362">
    <property type="entry name" value="RIBOSOMAL_S15"/>
    <property type="match status" value="1"/>
</dbReference>
<evidence type="ECO:0000313" key="10">
    <source>
        <dbReference type="Proteomes" id="UP000285567"/>
    </source>
</evidence>
<gene>
    <name evidence="6" type="primary">rpsO</name>
    <name evidence="9" type="ORF">BU097_13295</name>
</gene>
<accession>A0A2T4PBN4</accession>
<dbReference type="EMBL" id="QXUL01000097">
    <property type="protein sequence ID" value="RIN07597.1"/>
    <property type="molecule type" value="Genomic_DNA"/>
</dbReference>
<evidence type="ECO:0000256" key="1">
    <source>
        <dbReference type="ARBA" id="ARBA00022730"/>
    </source>
</evidence>
<dbReference type="PANTHER" id="PTHR23321">
    <property type="entry name" value="RIBOSOMAL PROTEIN S15, BACTERIAL AND ORGANELLAR"/>
    <property type="match status" value="1"/>
</dbReference>
<name>A0A2T4PBN4_STAXY</name>
<proteinExistence type="inferred from homology"/>
<keyword evidence="10" id="KW-1185">Reference proteome</keyword>
<keyword evidence="4 6" id="KW-0687">Ribonucleoprotein</keyword>
<dbReference type="RefSeq" id="WP_017724310.1">
    <property type="nucleotide sequence ID" value="NZ_CABIWF010000001.1"/>
</dbReference>
<dbReference type="GO" id="GO:0006412">
    <property type="term" value="P:translation"/>
    <property type="evidence" value="ECO:0007669"/>
    <property type="project" value="UniProtKB-UniRule"/>
</dbReference>
<dbReference type="HAMAP" id="MF_01343_B">
    <property type="entry name" value="Ribosomal_uS15_B"/>
    <property type="match status" value="1"/>
</dbReference>
<dbReference type="InterPro" id="IPR005290">
    <property type="entry name" value="Ribosomal_uS15_bac-type"/>
</dbReference>
<dbReference type="STRING" id="1288.AWC37_03880"/>
<comment type="function">
    <text evidence="6 8">One of the primary rRNA binding proteins, it binds directly to 16S rRNA where it helps nucleate assembly of the platform of the 30S subunit by binding and bridging several RNA helices of the 16S rRNA.</text>
</comment>
<keyword evidence="1 6" id="KW-0699">rRNA-binding</keyword>
<comment type="subunit">
    <text evidence="5 6">Part of the 30S ribosomal subunit. Forms a bridge to the 50S subunit in the 70S ribosome, contacting the 23S rRNA.</text>
</comment>
<dbReference type="InterPro" id="IPR000589">
    <property type="entry name" value="Ribosomal_uS15"/>
</dbReference>
<evidence type="ECO:0000256" key="5">
    <source>
        <dbReference type="ARBA" id="ARBA00064542"/>
    </source>
</evidence>
<organism evidence="9 10">
    <name type="scientific">Staphylococcus xylosus</name>
    <dbReference type="NCBI Taxonomy" id="1288"/>
    <lineage>
        <taxon>Bacteria</taxon>
        <taxon>Bacillati</taxon>
        <taxon>Bacillota</taxon>
        <taxon>Bacilli</taxon>
        <taxon>Bacillales</taxon>
        <taxon>Staphylococcaceae</taxon>
        <taxon>Staphylococcus</taxon>
    </lineage>
</organism>
<dbReference type="Proteomes" id="UP000285567">
    <property type="component" value="Unassembled WGS sequence"/>
</dbReference>